<evidence type="ECO:0000256" key="1">
    <source>
        <dbReference type="SAM" id="MobiDB-lite"/>
    </source>
</evidence>
<dbReference type="EMBL" id="CCJX01000029">
    <property type="protein sequence ID" value="CDS96125.1"/>
    <property type="molecule type" value="Genomic_DNA"/>
</dbReference>
<feature type="region of interest" description="Disordered" evidence="1">
    <location>
        <begin position="1"/>
        <end position="20"/>
    </location>
</feature>
<comment type="caution">
    <text evidence="2">The sequence shown here is derived from an EMBL/GenBank/DDBJ whole genome shotgun (WGS) entry which is preliminary data.</text>
</comment>
<gene>
    <name evidence="2" type="ORF">VCR4J5_1240021</name>
</gene>
<keyword evidence="3" id="KW-1185">Reference proteome</keyword>
<name>A0ABM9QLD5_9VIBR</name>
<reference evidence="2 3" key="1">
    <citation type="submission" date="2014-06" db="EMBL/GenBank/DDBJ databases">
        <authorList>
            <person name="Le Roux F."/>
        </authorList>
    </citation>
    <scope>NUCLEOTIDE SEQUENCE [LARGE SCALE GENOMIC DNA]</scope>
    <source>
        <strain evidence="2 3">J5-4</strain>
    </source>
</reference>
<evidence type="ECO:0000313" key="3">
    <source>
        <dbReference type="Proteomes" id="UP000049077"/>
    </source>
</evidence>
<proteinExistence type="predicted"/>
<dbReference type="RefSeq" id="WP_375792740.1">
    <property type="nucleotide sequence ID" value="NZ_CAWMAA010000063.1"/>
</dbReference>
<accession>A0ABM9QLD5</accession>
<sequence>MSRKDYEERRRRKRQKEGIEKAKKMVKYQGKRLVFLELHEQIYKRTNVVSMNRNEGEGP</sequence>
<organism evidence="2 3">
    <name type="scientific">Vibrio crassostreae</name>
    <dbReference type="NCBI Taxonomy" id="246167"/>
    <lineage>
        <taxon>Bacteria</taxon>
        <taxon>Pseudomonadati</taxon>
        <taxon>Pseudomonadota</taxon>
        <taxon>Gammaproteobacteria</taxon>
        <taxon>Vibrionales</taxon>
        <taxon>Vibrionaceae</taxon>
        <taxon>Vibrio</taxon>
    </lineage>
</organism>
<dbReference type="Proteomes" id="UP000049077">
    <property type="component" value="Unassembled WGS sequence"/>
</dbReference>
<protein>
    <submittedName>
        <fullName evidence="2">Site-specific recombinase, resolvase family protein</fullName>
    </submittedName>
</protein>
<evidence type="ECO:0000313" key="2">
    <source>
        <dbReference type="EMBL" id="CDS96125.1"/>
    </source>
</evidence>